<reference evidence="2 3" key="1">
    <citation type="submission" date="2019-10" db="EMBL/GenBank/DDBJ databases">
        <title>Three novel species isolated from a subtropical stream in China.</title>
        <authorList>
            <person name="Lu H."/>
        </authorList>
    </citation>
    <scope>NUCLEOTIDE SEQUENCE [LARGE SCALE GENOMIC DNA]</scope>
    <source>
        <strain evidence="2 3">FT13W</strain>
    </source>
</reference>
<keyword evidence="3" id="KW-1185">Reference proteome</keyword>
<proteinExistence type="predicted"/>
<organism evidence="2 3">
    <name type="scientific">Janthinobacterium violaceinigrum</name>
    <dbReference type="NCBI Taxonomy" id="2654252"/>
    <lineage>
        <taxon>Bacteria</taxon>
        <taxon>Pseudomonadati</taxon>
        <taxon>Pseudomonadota</taxon>
        <taxon>Betaproteobacteria</taxon>
        <taxon>Burkholderiales</taxon>
        <taxon>Oxalobacteraceae</taxon>
        <taxon>Janthinobacterium</taxon>
    </lineage>
</organism>
<sequence length="434" mass="49430">MIILFIFSSILLLYNFGKIKNDYLDPLFGGLFLLYLYGIGGVGITYFVAQDYLNGYADNEILTASIYGFLCMVLYWLGFAFSKKIPQRIIDVEKSIFLCEGTTPVAYTLLAIGFVSGVCAMIYFSGSISLFLAHTDERQINSVGKTWILFFLMAVKWGFFVLISKQVKYSFFNSKFSKAIIGAGVFLLLLIWGRLFVIVFLVQLIIFYVASRKLSIGKFFMGAGSIFMVVFVAGIQRWMQGATEAKNIATISDTVNFALNNIDYKYLLLHNFFDGWYVYLGYIATAVRHEWSSWGAITIGSAFKVIPGMYSSFRDAFLNNTDKVLRDTYDIGMRASNLMGEIFLDFNFFGAVLFFFLGIFVAILYQRERIEKEYTKELNGSRFWSLLYVIVLSNFAIAIRTGSAAGFTWFFADICWFAICVFLLGRRRKNNLAM</sequence>
<comment type="caution">
    <text evidence="2">The sequence shown here is derived from an EMBL/GenBank/DDBJ whole genome shotgun (WGS) entry which is preliminary data.</text>
</comment>
<feature type="transmembrane region" description="Helical" evidence="1">
    <location>
        <begin position="219"/>
        <end position="239"/>
    </location>
</feature>
<evidence type="ECO:0008006" key="4">
    <source>
        <dbReference type="Google" id="ProtNLM"/>
    </source>
</evidence>
<feature type="transmembrane region" description="Helical" evidence="1">
    <location>
        <begin position="105"/>
        <end position="126"/>
    </location>
</feature>
<evidence type="ECO:0000313" key="2">
    <source>
        <dbReference type="EMBL" id="KAB8065335.1"/>
    </source>
</evidence>
<keyword evidence="1" id="KW-0472">Membrane</keyword>
<evidence type="ECO:0000256" key="1">
    <source>
        <dbReference type="SAM" id="Phobius"/>
    </source>
</evidence>
<feature type="transmembrane region" description="Helical" evidence="1">
    <location>
        <begin position="179"/>
        <end position="207"/>
    </location>
</feature>
<dbReference type="Proteomes" id="UP000468717">
    <property type="component" value="Unassembled WGS sequence"/>
</dbReference>
<gene>
    <name evidence="2" type="ORF">GCN75_08120</name>
</gene>
<name>A0A6I1I352_9BURK</name>
<feature type="transmembrane region" description="Helical" evidence="1">
    <location>
        <begin position="342"/>
        <end position="363"/>
    </location>
</feature>
<feature type="transmembrane region" description="Helical" evidence="1">
    <location>
        <begin position="61"/>
        <end position="81"/>
    </location>
</feature>
<protein>
    <recommendedName>
        <fullName evidence="4">Oligosaccharide repeat unit polymerase</fullName>
    </recommendedName>
</protein>
<feature type="transmembrane region" description="Helical" evidence="1">
    <location>
        <begin position="407"/>
        <end position="425"/>
    </location>
</feature>
<keyword evidence="1" id="KW-0812">Transmembrane</keyword>
<evidence type="ECO:0000313" key="3">
    <source>
        <dbReference type="Proteomes" id="UP000468717"/>
    </source>
</evidence>
<dbReference type="AlphaFoldDB" id="A0A6I1I352"/>
<feature type="transmembrane region" description="Helical" evidence="1">
    <location>
        <begin position="383"/>
        <end position="401"/>
    </location>
</feature>
<accession>A0A6I1I352</accession>
<dbReference type="RefSeq" id="WP_152282109.1">
    <property type="nucleotide sequence ID" value="NZ_WFLI01000007.1"/>
</dbReference>
<keyword evidence="1" id="KW-1133">Transmembrane helix</keyword>
<feature type="transmembrane region" description="Helical" evidence="1">
    <location>
        <begin position="147"/>
        <end position="167"/>
    </location>
</feature>
<feature type="transmembrane region" description="Helical" evidence="1">
    <location>
        <begin position="27"/>
        <end position="49"/>
    </location>
</feature>
<dbReference type="EMBL" id="WFLI01000007">
    <property type="protein sequence ID" value="KAB8065335.1"/>
    <property type="molecule type" value="Genomic_DNA"/>
</dbReference>